<evidence type="ECO:0000259" key="10">
    <source>
        <dbReference type="PROSITE" id="PS50862"/>
    </source>
</evidence>
<evidence type="ECO:0000256" key="2">
    <source>
        <dbReference type="ARBA" id="ARBA00022598"/>
    </source>
</evidence>
<evidence type="ECO:0000256" key="6">
    <source>
        <dbReference type="ARBA" id="ARBA00023146"/>
    </source>
</evidence>
<evidence type="ECO:0000256" key="7">
    <source>
        <dbReference type="ARBA" id="ARBA00047639"/>
    </source>
</evidence>
<evidence type="ECO:0000256" key="1">
    <source>
        <dbReference type="ARBA" id="ARBA00008226"/>
    </source>
</evidence>
<dbReference type="Gene3D" id="3.30.930.10">
    <property type="entry name" value="Bira Bifunctional Protein, Domain 2"/>
    <property type="match status" value="1"/>
</dbReference>
<evidence type="ECO:0000256" key="8">
    <source>
        <dbReference type="HAMAP-Rule" id="MF_00127"/>
    </source>
</evidence>
<dbReference type="GO" id="GO:0005737">
    <property type="term" value="C:cytoplasm"/>
    <property type="evidence" value="ECO:0007669"/>
    <property type="project" value="UniProtKB-SubCell"/>
</dbReference>
<protein>
    <recommendedName>
        <fullName evidence="8">Histidine--tRNA ligase</fullName>
        <ecNumber evidence="8">6.1.1.21</ecNumber>
    </recommendedName>
    <alternativeName>
        <fullName evidence="8">Histidyl-tRNA synthetase</fullName>
        <shortName evidence="8">HisRS</shortName>
    </alternativeName>
</protein>
<dbReference type="GO" id="GO:0005524">
    <property type="term" value="F:ATP binding"/>
    <property type="evidence" value="ECO:0007669"/>
    <property type="project" value="UniProtKB-UniRule"/>
</dbReference>
<dbReference type="InterPro" id="IPR015807">
    <property type="entry name" value="His-tRNA-ligase"/>
</dbReference>
<dbReference type="GO" id="GO:0006427">
    <property type="term" value="P:histidyl-tRNA aminoacylation"/>
    <property type="evidence" value="ECO:0007669"/>
    <property type="project" value="UniProtKB-UniRule"/>
</dbReference>
<dbReference type="PANTHER" id="PTHR43707:SF1">
    <property type="entry name" value="HISTIDINE--TRNA LIGASE, MITOCHONDRIAL-RELATED"/>
    <property type="match status" value="1"/>
</dbReference>
<gene>
    <name evidence="8" type="primary">hisS</name>
    <name evidence="11" type="ORF">CO057_02960</name>
</gene>
<feature type="binding site" evidence="9">
    <location>
        <position position="128"/>
    </location>
    <ligand>
        <name>L-histidine</name>
        <dbReference type="ChEBI" id="CHEBI:57595"/>
    </ligand>
</feature>
<keyword evidence="8" id="KW-0963">Cytoplasm</keyword>
<dbReference type="Gene3D" id="3.40.50.800">
    <property type="entry name" value="Anticodon-binding domain"/>
    <property type="match status" value="1"/>
</dbReference>
<keyword evidence="4 8" id="KW-0067">ATP-binding</keyword>
<feature type="binding site" evidence="9">
    <location>
        <position position="142"/>
    </location>
    <ligand>
        <name>L-histidine</name>
        <dbReference type="ChEBI" id="CHEBI:57595"/>
    </ligand>
</feature>
<comment type="catalytic activity">
    <reaction evidence="7 8">
        <text>tRNA(His) + L-histidine + ATP = L-histidyl-tRNA(His) + AMP + diphosphate + H(+)</text>
        <dbReference type="Rhea" id="RHEA:17313"/>
        <dbReference type="Rhea" id="RHEA-COMP:9665"/>
        <dbReference type="Rhea" id="RHEA-COMP:9689"/>
        <dbReference type="ChEBI" id="CHEBI:15378"/>
        <dbReference type="ChEBI" id="CHEBI:30616"/>
        <dbReference type="ChEBI" id="CHEBI:33019"/>
        <dbReference type="ChEBI" id="CHEBI:57595"/>
        <dbReference type="ChEBI" id="CHEBI:78442"/>
        <dbReference type="ChEBI" id="CHEBI:78527"/>
        <dbReference type="ChEBI" id="CHEBI:456215"/>
        <dbReference type="EC" id="6.1.1.21"/>
    </reaction>
</comment>
<dbReference type="InterPro" id="IPR004516">
    <property type="entry name" value="HisRS/HisZ"/>
</dbReference>
<comment type="subcellular location">
    <subcellularLocation>
        <location evidence="8">Cytoplasm</location>
    </subcellularLocation>
</comment>
<proteinExistence type="inferred from homology"/>
<dbReference type="Pfam" id="PF13393">
    <property type="entry name" value="tRNA-synt_His"/>
    <property type="match status" value="1"/>
</dbReference>
<evidence type="ECO:0000256" key="5">
    <source>
        <dbReference type="ARBA" id="ARBA00022917"/>
    </source>
</evidence>
<sequence>MPKTKKEIGGIDDKKPKVYKSLRGFRDILPDSQVYWDKVEDAARKIATDYSFDRIRLPYLEQTQLFERSVGKGTDIVDKEMFSFVDPSNTKVTLRPEATAQVVRTYIEHGMLNKPQPVKLWYFGPMFRHDRPQAGRYRQFWQFGLEAIGSNEPIIDAQIIIICFRLLKELGLDVTVQINSIGTPESRRDYIMELVSYFKQFRRQLSETDKKRLQKNPLRLLDSKEPEIQELKVDAPQIVDWLDDTSKQDFMKVLEYLDEAEVPYELNPFLVRGLDYYSKTVFEIIPNVTREVVNENEEEKSQNALGGGGRYDGLVEMLGGREGTPAMGAALGIERIILAMKAQEVPINKQREIDVFFCQLGEAARRKGLSVFEQFRSAGITTGEAFGKGSLKTQLEMADKLKAKVALILGQKEVLDGTIIIRDMESGAQEIVDVKKVVEIVQKQLGG</sequence>
<keyword evidence="5 8" id="KW-0648">Protein biosynthesis</keyword>
<dbReference type="GO" id="GO:0004821">
    <property type="term" value="F:histidine-tRNA ligase activity"/>
    <property type="evidence" value="ECO:0007669"/>
    <property type="project" value="UniProtKB-UniRule"/>
</dbReference>
<dbReference type="Proteomes" id="UP000230251">
    <property type="component" value="Unassembled WGS sequence"/>
</dbReference>
<evidence type="ECO:0000313" key="11">
    <source>
        <dbReference type="EMBL" id="PJC24403.1"/>
    </source>
</evidence>
<dbReference type="InterPro" id="IPR041715">
    <property type="entry name" value="HisRS-like_core"/>
</dbReference>
<feature type="binding site" evidence="9">
    <location>
        <begin position="97"/>
        <end position="99"/>
    </location>
    <ligand>
        <name>L-histidine</name>
        <dbReference type="ChEBI" id="CHEBI:57595"/>
    </ligand>
</feature>
<dbReference type="PANTHER" id="PTHR43707">
    <property type="entry name" value="HISTIDYL-TRNA SYNTHETASE"/>
    <property type="match status" value="1"/>
</dbReference>
<reference evidence="12" key="1">
    <citation type="submission" date="2017-09" db="EMBL/GenBank/DDBJ databases">
        <title>Depth-based differentiation of microbial function through sediment-hosted aquifers and enrichment of novel symbionts in the deep terrestrial subsurface.</title>
        <authorList>
            <person name="Probst A.J."/>
            <person name="Ladd B."/>
            <person name="Jarett J.K."/>
            <person name="Geller-Mcgrath D.E."/>
            <person name="Sieber C.M.K."/>
            <person name="Emerson J.B."/>
            <person name="Anantharaman K."/>
            <person name="Thomas B.C."/>
            <person name="Malmstrom R."/>
            <person name="Stieglmeier M."/>
            <person name="Klingl A."/>
            <person name="Woyke T."/>
            <person name="Ryan C.M."/>
            <person name="Banfield J.F."/>
        </authorList>
    </citation>
    <scope>NUCLEOTIDE SEQUENCE [LARGE SCALE GENOMIC DNA]</scope>
</reference>
<organism evidence="11 12">
    <name type="scientific">Candidatus Uhrbacteria bacterium CG_4_9_14_0_2_um_filter_41_50</name>
    <dbReference type="NCBI Taxonomy" id="1975031"/>
    <lineage>
        <taxon>Bacteria</taxon>
        <taxon>Candidatus Uhriibacteriota</taxon>
    </lineage>
</organism>
<comment type="similarity">
    <text evidence="1 8">Belongs to the class-II aminoacyl-tRNA synthetase family.</text>
</comment>
<dbReference type="InterPro" id="IPR036621">
    <property type="entry name" value="Anticodon-bd_dom_sf"/>
</dbReference>
<feature type="binding site" evidence="9">
    <location>
        <position position="146"/>
    </location>
    <ligand>
        <name>L-histidine</name>
        <dbReference type="ChEBI" id="CHEBI:57595"/>
    </ligand>
</feature>
<feature type="binding site" evidence="9">
    <location>
        <position position="272"/>
    </location>
    <ligand>
        <name>L-histidine</name>
        <dbReference type="ChEBI" id="CHEBI:57595"/>
    </ligand>
</feature>
<keyword evidence="3 8" id="KW-0547">Nucleotide-binding</keyword>
<dbReference type="PROSITE" id="PS50862">
    <property type="entry name" value="AA_TRNA_LIGASE_II"/>
    <property type="match status" value="1"/>
</dbReference>
<evidence type="ECO:0000256" key="3">
    <source>
        <dbReference type="ARBA" id="ARBA00022741"/>
    </source>
</evidence>
<comment type="caution">
    <text evidence="11">The sequence shown here is derived from an EMBL/GenBank/DDBJ whole genome shotgun (WGS) entry which is preliminary data.</text>
</comment>
<accession>A0A2M8ENS7</accession>
<dbReference type="EMBL" id="PFSI01000045">
    <property type="protein sequence ID" value="PJC24403.1"/>
    <property type="molecule type" value="Genomic_DNA"/>
</dbReference>
<feature type="domain" description="Aminoacyl-transfer RNA synthetases class-II family profile" evidence="10">
    <location>
        <begin position="23"/>
        <end position="340"/>
    </location>
</feature>
<dbReference type="HAMAP" id="MF_00127">
    <property type="entry name" value="His_tRNA_synth"/>
    <property type="match status" value="1"/>
</dbReference>
<dbReference type="AlphaFoldDB" id="A0A2M8ENS7"/>
<dbReference type="NCBIfam" id="TIGR00442">
    <property type="entry name" value="hisS"/>
    <property type="match status" value="1"/>
</dbReference>
<keyword evidence="6 8" id="KW-0030">Aminoacyl-tRNA synthetase</keyword>
<comment type="subunit">
    <text evidence="8">Homodimer.</text>
</comment>
<evidence type="ECO:0000256" key="9">
    <source>
        <dbReference type="PIRSR" id="PIRSR001549-1"/>
    </source>
</evidence>
<feature type="binding site" evidence="9">
    <location>
        <begin position="276"/>
        <end position="277"/>
    </location>
    <ligand>
        <name>L-histidine</name>
        <dbReference type="ChEBI" id="CHEBI:57595"/>
    </ligand>
</feature>
<name>A0A2M8ENS7_9BACT</name>
<keyword evidence="2 8" id="KW-0436">Ligase</keyword>
<dbReference type="Pfam" id="PF03129">
    <property type="entry name" value="HGTP_anticodon"/>
    <property type="match status" value="1"/>
</dbReference>
<dbReference type="CDD" id="cd00859">
    <property type="entry name" value="HisRS_anticodon"/>
    <property type="match status" value="1"/>
</dbReference>
<evidence type="ECO:0000256" key="4">
    <source>
        <dbReference type="ARBA" id="ARBA00022840"/>
    </source>
</evidence>
<dbReference type="InterPro" id="IPR006195">
    <property type="entry name" value="aa-tRNA-synth_II"/>
</dbReference>
<dbReference type="EC" id="6.1.1.21" evidence="8"/>
<dbReference type="InterPro" id="IPR045864">
    <property type="entry name" value="aa-tRNA-synth_II/BPL/LPL"/>
</dbReference>
<dbReference type="InterPro" id="IPR004154">
    <property type="entry name" value="Anticodon-bd"/>
</dbReference>
<evidence type="ECO:0000313" key="12">
    <source>
        <dbReference type="Proteomes" id="UP000230251"/>
    </source>
</evidence>
<dbReference type="PIRSF" id="PIRSF001549">
    <property type="entry name" value="His-tRNA_synth"/>
    <property type="match status" value="1"/>
</dbReference>
<dbReference type="CDD" id="cd00773">
    <property type="entry name" value="HisRS-like_core"/>
    <property type="match status" value="1"/>
</dbReference>
<dbReference type="InterPro" id="IPR033656">
    <property type="entry name" value="HisRS_anticodon"/>
</dbReference>
<dbReference type="SUPFAM" id="SSF55681">
    <property type="entry name" value="Class II aaRS and biotin synthetases"/>
    <property type="match status" value="1"/>
</dbReference>
<dbReference type="SUPFAM" id="SSF52954">
    <property type="entry name" value="Class II aaRS ABD-related"/>
    <property type="match status" value="1"/>
</dbReference>